<name>A0ABQ2K7X5_9NOCA</name>
<dbReference type="SUPFAM" id="SSF159664">
    <property type="entry name" value="CobE/GbiG C-terminal domain-like"/>
    <property type="match status" value="1"/>
</dbReference>
<organism evidence="2 3">
    <name type="scientific">Nocardia rhizosphaerihabitans</name>
    <dbReference type="NCBI Taxonomy" id="1691570"/>
    <lineage>
        <taxon>Bacteria</taxon>
        <taxon>Bacillati</taxon>
        <taxon>Actinomycetota</taxon>
        <taxon>Actinomycetes</taxon>
        <taxon>Mycobacteriales</taxon>
        <taxon>Nocardiaceae</taxon>
        <taxon>Nocardia</taxon>
    </lineage>
</organism>
<proteinExistence type="predicted"/>
<keyword evidence="3" id="KW-1185">Reference proteome</keyword>
<dbReference type="Gene3D" id="3.30.420.180">
    <property type="entry name" value="CobE/GbiG C-terminal domain"/>
    <property type="match status" value="1"/>
</dbReference>
<sequence length="117" mass="11466">MVVGIGVRPGTVAEKIVHAIESVVGDTTTISCLATIDRRAAEPGMGAAAAMLGVPVIAFGAAQLAEVEAPYRSPLTSQSVGTPNVAEAAALLAGKGELVCGRTVVDGVVVAVATVAG</sequence>
<dbReference type="InterPro" id="IPR052553">
    <property type="entry name" value="CbiG_hydrolase"/>
</dbReference>
<accession>A0ABQ2K7X5</accession>
<dbReference type="InterPro" id="IPR036518">
    <property type="entry name" value="CobE/GbiG_C_sf"/>
</dbReference>
<dbReference type="PANTHER" id="PTHR37477">
    <property type="entry name" value="COBALT-PRECORRIN-5A HYDROLASE"/>
    <property type="match status" value="1"/>
</dbReference>
<dbReference type="Proteomes" id="UP000658127">
    <property type="component" value="Unassembled WGS sequence"/>
</dbReference>
<protein>
    <recommendedName>
        <fullName evidence="1">CobE/GbiG C-terminal domain-containing protein</fullName>
    </recommendedName>
</protein>
<dbReference type="Pfam" id="PF01890">
    <property type="entry name" value="CbiG_C"/>
    <property type="match status" value="1"/>
</dbReference>
<evidence type="ECO:0000313" key="2">
    <source>
        <dbReference type="EMBL" id="GGN70881.1"/>
    </source>
</evidence>
<evidence type="ECO:0000259" key="1">
    <source>
        <dbReference type="Pfam" id="PF01890"/>
    </source>
</evidence>
<dbReference type="EMBL" id="BMNE01000001">
    <property type="protein sequence ID" value="GGN70881.1"/>
    <property type="molecule type" value="Genomic_DNA"/>
</dbReference>
<comment type="caution">
    <text evidence="2">The sequence shown here is derived from an EMBL/GenBank/DDBJ whole genome shotgun (WGS) entry which is preliminary data.</text>
</comment>
<feature type="domain" description="CobE/GbiG C-terminal" evidence="1">
    <location>
        <begin position="2"/>
        <end position="113"/>
    </location>
</feature>
<reference evidence="3" key="1">
    <citation type="journal article" date="2019" name="Int. J. Syst. Evol. Microbiol.">
        <title>The Global Catalogue of Microorganisms (GCM) 10K type strain sequencing project: providing services to taxonomists for standard genome sequencing and annotation.</title>
        <authorList>
            <consortium name="The Broad Institute Genomics Platform"/>
            <consortium name="The Broad Institute Genome Sequencing Center for Infectious Disease"/>
            <person name="Wu L."/>
            <person name="Ma J."/>
        </authorList>
    </citation>
    <scope>NUCLEOTIDE SEQUENCE [LARGE SCALE GENOMIC DNA]</scope>
    <source>
        <strain evidence="3">CGMCC 4.7329</strain>
    </source>
</reference>
<evidence type="ECO:0000313" key="3">
    <source>
        <dbReference type="Proteomes" id="UP000658127"/>
    </source>
</evidence>
<dbReference type="PANTHER" id="PTHR37477:SF1">
    <property type="entry name" value="COBALT-PRECORRIN-5A HYDROLASE"/>
    <property type="match status" value="1"/>
</dbReference>
<dbReference type="InterPro" id="IPR002750">
    <property type="entry name" value="CobE/GbiG_C"/>
</dbReference>
<gene>
    <name evidence="2" type="ORF">GCM10011610_10400</name>
</gene>